<keyword evidence="2" id="KW-0285">Flavoprotein</keyword>
<dbReference type="GO" id="GO:0004497">
    <property type="term" value="F:monooxygenase activity"/>
    <property type="evidence" value="ECO:0007669"/>
    <property type="project" value="UniProtKB-KW"/>
</dbReference>
<keyword evidence="5 7" id="KW-0503">Monooxygenase</keyword>
<evidence type="ECO:0000256" key="4">
    <source>
        <dbReference type="ARBA" id="ARBA00023002"/>
    </source>
</evidence>
<organism evidence="7 8">
    <name type="scientific">Seohaeicola zhoushanensis</name>
    <dbReference type="NCBI Taxonomy" id="1569283"/>
    <lineage>
        <taxon>Bacteria</taxon>
        <taxon>Pseudomonadati</taxon>
        <taxon>Pseudomonadota</taxon>
        <taxon>Alphaproteobacteria</taxon>
        <taxon>Rhodobacterales</taxon>
        <taxon>Roseobacteraceae</taxon>
        <taxon>Seohaeicola</taxon>
    </lineage>
</organism>
<keyword evidence="3" id="KW-0274">FAD</keyword>
<reference evidence="7" key="1">
    <citation type="journal article" date="2014" name="Int. J. Syst. Evol. Microbiol.">
        <title>Complete genome sequence of Corynebacterium casei LMG S-19264T (=DSM 44701T), isolated from a smear-ripened cheese.</title>
        <authorList>
            <consortium name="US DOE Joint Genome Institute (JGI-PGF)"/>
            <person name="Walter F."/>
            <person name="Albersmeier A."/>
            <person name="Kalinowski J."/>
            <person name="Ruckert C."/>
        </authorList>
    </citation>
    <scope>NUCLEOTIDE SEQUENCE</scope>
    <source>
        <strain evidence="7">KCTC 42650</strain>
    </source>
</reference>
<evidence type="ECO:0000313" key="7">
    <source>
        <dbReference type="EMBL" id="GHF56204.1"/>
    </source>
</evidence>
<dbReference type="Proteomes" id="UP000626220">
    <property type="component" value="Unassembled WGS sequence"/>
</dbReference>
<protein>
    <submittedName>
        <fullName evidence="7">Monooxygenase</fullName>
    </submittedName>
</protein>
<dbReference type="EMBL" id="BNCJ01000008">
    <property type="protein sequence ID" value="GHF56204.1"/>
    <property type="molecule type" value="Genomic_DNA"/>
</dbReference>
<comment type="caution">
    <text evidence="7">The sequence shown here is derived from an EMBL/GenBank/DDBJ whole genome shotgun (WGS) entry which is preliminary data.</text>
</comment>
<name>A0A8J3M801_9RHOB</name>
<comment type="cofactor">
    <cofactor evidence="1">
        <name>FAD</name>
        <dbReference type="ChEBI" id="CHEBI:57692"/>
    </cofactor>
</comment>
<dbReference type="GO" id="GO:0071949">
    <property type="term" value="F:FAD binding"/>
    <property type="evidence" value="ECO:0007669"/>
    <property type="project" value="InterPro"/>
</dbReference>
<feature type="domain" description="FAD-binding" evidence="6">
    <location>
        <begin position="5"/>
        <end position="327"/>
    </location>
</feature>
<dbReference type="SUPFAM" id="SSF51905">
    <property type="entry name" value="FAD/NAD(P)-binding domain"/>
    <property type="match status" value="1"/>
</dbReference>
<evidence type="ECO:0000259" key="6">
    <source>
        <dbReference type="Pfam" id="PF01494"/>
    </source>
</evidence>
<dbReference type="Gene3D" id="3.50.50.60">
    <property type="entry name" value="FAD/NAD(P)-binding domain"/>
    <property type="match status" value="1"/>
</dbReference>
<evidence type="ECO:0000313" key="8">
    <source>
        <dbReference type="Proteomes" id="UP000626220"/>
    </source>
</evidence>
<dbReference type="PANTHER" id="PTHR13789">
    <property type="entry name" value="MONOOXYGENASE"/>
    <property type="match status" value="1"/>
</dbReference>
<dbReference type="SUPFAM" id="SSF54373">
    <property type="entry name" value="FAD-linked reductases, C-terminal domain"/>
    <property type="match status" value="1"/>
</dbReference>
<dbReference type="PRINTS" id="PR00420">
    <property type="entry name" value="RNGMNOXGNASE"/>
</dbReference>
<evidence type="ECO:0000256" key="3">
    <source>
        <dbReference type="ARBA" id="ARBA00022827"/>
    </source>
</evidence>
<reference evidence="7" key="2">
    <citation type="submission" date="2020-09" db="EMBL/GenBank/DDBJ databases">
        <authorList>
            <person name="Sun Q."/>
            <person name="Kim S."/>
        </authorList>
    </citation>
    <scope>NUCLEOTIDE SEQUENCE</scope>
    <source>
        <strain evidence="7">KCTC 42650</strain>
    </source>
</reference>
<accession>A0A8J3M801</accession>
<dbReference type="AlphaFoldDB" id="A0A8J3M801"/>
<dbReference type="PANTHER" id="PTHR13789:SF318">
    <property type="entry name" value="GERANYLGERANYL DIPHOSPHATE REDUCTASE"/>
    <property type="match status" value="1"/>
</dbReference>
<evidence type="ECO:0000256" key="1">
    <source>
        <dbReference type="ARBA" id="ARBA00001974"/>
    </source>
</evidence>
<dbReference type="InterPro" id="IPR002938">
    <property type="entry name" value="FAD-bd"/>
</dbReference>
<gene>
    <name evidence="7" type="primary">nahG</name>
    <name evidence="7" type="ORF">GCM10017056_29770</name>
</gene>
<evidence type="ECO:0000256" key="2">
    <source>
        <dbReference type="ARBA" id="ARBA00022630"/>
    </source>
</evidence>
<keyword evidence="4" id="KW-0560">Oxidoreductase</keyword>
<evidence type="ECO:0000256" key="5">
    <source>
        <dbReference type="ARBA" id="ARBA00023033"/>
    </source>
</evidence>
<sequence>MSGQQITVLGAGIGGLAAAVAMAQRGVQVHVIEQAPELAEVGAGLQISPNGKVVLDRLGVSLEGAVRSEGTELRDGATGRLVLHLPPPGAGPTWYVHRADLLARLAARARELGVAIELGRQAVSLDAEGGRVVFSDGSVESAQILIGADGVRGVARSAVNGAGKPEFTGQVAWRALVPGQGEPAKARLFMGPDQHVVLYPLRGGALLNIVAVEERRDWTEESWRRQGDPDALRRRFIGFGGPVRAALERVEVAHLWALHLHPVATRWQRGRTALLGDAAHPTLPFLAQGACLALEDAWVLAGCIAGGRGLESYEALRKARATRVVAAAGKNAWRFHLRSPLRQVAQTVLRLGGTRLAPDFGWVHGHDVTAEVP</sequence>
<dbReference type="RefSeq" id="WP_189680880.1">
    <property type="nucleotide sequence ID" value="NZ_BNCJ01000008.1"/>
</dbReference>
<dbReference type="Pfam" id="PF01494">
    <property type="entry name" value="FAD_binding_3"/>
    <property type="match status" value="1"/>
</dbReference>
<keyword evidence="8" id="KW-1185">Reference proteome</keyword>
<dbReference type="InterPro" id="IPR050493">
    <property type="entry name" value="FAD-dep_Monooxygenase_BioMet"/>
</dbReference>
<dbReference type="InterPro" id="IPR036188">
    <property type="entry name" value="FAD/NAD-bd_sf"/>
</dbReference>
<proteinExistence type="predicted"/>